<dbReference type="AlphaFoldDB" id="A0A0F9BIH4"/>
<dbReference type="EMBL" id="LAZR01051881">
    <property type="protein sequence ID" value="KKK84206.1"/>
    <property type="molecule type" value="Genomic_DNA"/>
</dbReference>
<proteinExistence type="predicted"/>
<protein>
    <submittedName>
        <fullName evidence="1">Uncharacterized protein</fullName>
    </submittedName>
</protein>
<sequence>MKTPDTKDLDVLAEHALAQANAI</sequence>
<evidence type="ECO:0000313" key="1">
    <source>
        <dbReference type="EMBL" id="KKK84206.1"/>
    </source>
</evidence>
<comment type="caution">
    <text evidence="1">The sequence shown here is derived from an EMBL/GenBank/DDBJ whole genome shotgun (WGS) entry which is preliminary data.</text>
</comment>
<accession>A0A0F9BIH4</accession>
<organism evidence="1">
    <name type="scientific">marine sediment metagenome</name>
    <dbReference type="NCBI Taxonomy" id="412755"/>
    <lineage>
        <taxon>unclassified sequences</taxon>
        <taxon>metagenomes</taxon>
        <taxon>ecological metagenomes</taxon>
    </lineage>
</organism>
<name>A0A0F9BIH4_9ZZZZ</name>
<reference evidence="1" key="1">
    <citation type="journal article" date="2015" name="Nature">
        <title>Complex archaea that bridge the gap between prokaryotes and eukaryotes.</title>
        <authorList>
            <person name="Spang A."/>
            <person name="Saw J.H."/>
            <person name="Jorgensen S.L."/>
            <person name="Zaremba-Niedzwiedzka K."/>
            <person name="Martijn J."/>
            <person name="Lind A.E."/>
            <person name="van Eijk R."/>
            <person name="Schleper C."/>
            <person name="Guy L."/>
            <person name="Ettema T.J."/>
        </authorList>
    </citation>
    <scope>NUCLEOTIDE SEQUENCE</scope>
</reference>
<gene>
    <name evidence="1" type="ORF">LCGC14_2785710</name>
</gene>
<feature type="non-terminal residue" evidence="1">
    <location>
        <position position="23"/>
    </location>
</feature>